<name>A0A917RP66_9NOCA</name>
<dbReference type="FunFam" id="2.40.110.10:FF:000002">
    <property type="entry name" value="Acyl-CoA dehydrogenase fadE12"/>
    <property type="match status" value="1"/>
</dbReference>
<dbReference type="Gene3D" id="2.40.110.10">
    <property type="entry name" value="Butyryl-CoA Dehydrogenase, subunit A, domain 2"/>
    <property type="match status" value="1"/>
</dbReference>
<gene>
    <name evidence="11" type="ORF">GCM10011588_34550</name>
</gene>
<dbReference type="PANTHER" id="PTHR43884">
    <property type="entry name" value="ACYL-COA DEHYDROGENASE"/>
    <property type="match status" value="1"/>
</dbReference>
<evidence type="ECO:0000256" key="2">
    <source>
        <dbReference type="ARBA" id="ARBA00009347"/>
    </source>
</evidence>
<dbReference type="InterPro" id="IPR036250">
    <property type="entry name" value="AcylCo_DH-like_C"/>
</dbReference>
<dbReference type="GO" id="GO:0003995">
    <property type="term" value="F:acyl-CoA dehydrogenase activity"/>
    <property type="evidence" value="ECO:0007669"/>
    <property type="project" value="InterPro"/>
</dbReference>
<evidence type="ECO:0000313" key="11">
    <source>
        <dbReference type="EMBL" id="GGL16980.1"/>
    </source>
</evidence>
<evidence type="ECO:0000259" key="8">
    <source>
        <dbReference type="Pfam" id="PF00441"/>
    </source>
</evidence>
<dbReference type="Gene3D" id="1.10.540.10">
    <property type="entry name" value="Acyl-CoA dehydrogenase/oxidase, N-terminal domain"/>
    <property type="match status" value="1"/>
</dbReference>
<dbReference type="FunFam" id="1.20.140.10:FF:000001">
    <property type="entry name" value="Acyl-CoA dehydrogenase"/>
    <property type="match status" value="1"/>
</dbReference>
<evidence type="ECO:0000256" key="5">
    <source>
        <dbReference type="ARBA" id="ARBA00023002"/>
    </source>
</evidence>
<evidence type="ECO:0000256" key="6">
    <source>
        <dbReference type="ARBA" id="ARBA00052546"/>
    </source>
</evidence>
<dbReference type="InterPro" id="IPR037069">
    <property type="entry name" value="AcylCoA_DH/ox_N_sf"/>
</dbReference>
<protein>
    <submittedName>
        <fullName evidence="11">Isovaleryl-CoA dehydrogenase</fullName>
    </submittedName>
</protein>
<proteinExistence type="inferred from homology"/>
<dbReference type="Pfam" id="PF00441">
    <property type="entry name" value="Acyl-CoA_dh_1"/>
    <property type="match status" value="1"/>
</dbReference>
<feature type="domain" description="Acyl-CoA oxidase/dehydrogenase middle" evidence="9">
    <location>
        <begin position="121"/>
        <end position="214"/>
    </location>
</feature>
<dbReference type="SUPFAM" id="SSF47203">
    <property type="entry name" value="Acyl-CoA dehydrogenase C-terminal domain-like"/>
    <property type="match status" value="1"/>
</dbReference>
<keyword evidence="3 7" id="KW-0285">Flavoprotein</keyword>
<dbReference type="InterPro" id="IPR009100">
    <property type="entry name" value="AcylCoA_DH/oxidase_NM_dom_sf"/>
</dbReference>
<evidence type="ECO:0000256" key="3">
    <source>
        <dbReference type="ARBA" id="ARBA00022630"/>
    </source>
</evidence>
<dbReference type="InterPro" id="IPR013786">
    <property type="entry name" value="AcylCoA_DH/ox_N"/>
</dbReference>
<dbReference type="GO" id="GO:0050660">
    <property type="term" value="F:flavin adenine dinucleotide binding"/>
    <property type="evidence" value="ECO:0007669"/>
    <property type="project" value="InterPro"/>
</dbReference>
<reference evidence="11" key="1">
    <citation type="journal article" date="2014" name="Int. J. Syst. Evol. Microbiol.">
        <title>Complete genome sequence of Corynebacterium casei LMG S-19264T (=DSM 44701T), isolated from a smear-ripened cheese.</title>
        <authorList>
            <consortium name="US DOE Joint Genome Institute (JGI-PGF)"/>
            <person name="Walter F."/>
            <person name="Albersmeier A."/>
            <person name="Kalinowski J."/>
            <person name="Ruckert C."/>
        </authorList>
    </citation>
    <scope>NUCLEOTIDE SEQUENCE</scope>
    <source>
        <strain evidence="11">CGMCC 4.3508</strain>
    </source>
</reference>
<keyword evidence="12" id="KW-1185">Reference proteome</keyword>
<evidence type="ECO:0000259" key="10">
    <source>
        <dbReference type="Pfam" id="PF02771"/>
    </source>
</evidence>
<evidence type="ECO:0000256" key="1">
    <source>
        <dbReference type="ARBA" id="ARBA00001974"/>
    </source>
</evidence>
<evidence type="ECO:0000313" key="12">
    <source>
        <dbReference type="Proteomes" id="UP000638263"/>
    </source>
</evidence>
<dbReference type="RefSeq" id="WP_058855989.1">
    <property type="nucleotide sequence ID" value="NZ_BMMH01000006.1"/>
</dbReference>
<dbReference type="Proteomes" id="UP000638263">
    <property type="component" value="Unassembled WGS sequence"/>
</dbReference>
<keyword evidence="5 7" id="KW-0560">Oxidoreductase</keyword>
<feature type="domain" description="Acyl-CoA dehydrogenase/oxidase C-terminal" evidence="8">
    <location>
        <begin position="229"/>
        <end position="376"/>
    </location>
</feature>
<evidence type="ECO:0000256" key="7">
    <source>
        <dbReference type="RuleBase" id="RU362125"/>
    </source>
</evidence>
<accession>A0A917RP66</accession>
<dbReference type="SUPFAM" id="SSF56645">
    <property type="entry name" value="Acyl-CoA dehydrogenase NM domain-like"/>
    <property type="match status" value="1"/>
</dbReference>
<keyword evidence="4 7" id="KW-0274">FAD</keyword>
<reference evidence="11" key="2">
    <citation type="submission" date="2020-09" db="EMBL/GenBank/DDBJ databases">
        <authorList>
            <person name="Sun Q."/>
            <person name="Zhou Y."/>
        </authorList>
    </citation>
    <scope>NUCLEOTIDE SEQUENCE</scope>
    <source>
        <strain evidence="11">CGMCC 4.3508</strain>
    </source>
</reference>
<dbReference type="InterPro" id="IPR046373">
    <property type="entry name" value="Acyl-CoA_Oxase/DH_mid-dom_sf"/>
</dbReference>
<sequence length="378" mass="40902">MQFSAEQREFAAAVADYCRRDLATVAQRDTRTEGGTLANSPQVLADMARSGWLGVSLPEKYGGGGAGFVDECLFLEESARGLAPITAYSTGLTAAQTYLRWGSEEQKKTVGANITAGRLEAIALSEPGAGSDLAGLRVTARRDGDRYLINGQKTWISAAHIAEHILVLAREDSSGTRHQGMTLLMVATSAPGLTIRGIETMEPRTCNDIFFTDVEVPLSAVVGEPRDAWKQLMRGLSIERLIIAAMSVGAARRALDDVIAYTREREQFGRPLAANQALRHRIADIATDVELSRVFVYDVAAKIDAGLESDLARESAMAKMRCTEVAKHATLEAMQMMGGYGYAREYGMEGQVRRALAPPIYGGANEIQREIIAKTIGL</sequence>
<dbReference type="InterPro" id="IPR006091">
    <property type="entry name" value="Acyl-CoA_Oxase/DH_mid-dom"/>
</dbReference>
<dbReference type="Pfam" id="PF02771">
    <property type="entry name" value="Acyl-CoA_dh_N"/>
    <property type="match status" value="1"/>
</dbReference>
<dbReference type="AlphaFoldDB" id="A0A917RP66"/>
<dbReference type="PANTHER" id="PTHR43884:SF12">
    <property type="entry name" value="ISOVALERYL-COA DEHYDROGENASE, MITOCHONDRIAL-RELATED"/>
    <property type="match status" value="1"/>
</dbReference>
<comment type="similarity">
    <text evidence="2 7">Belongs to the acyl-CoA dehydrogenase family.</text>
</comment>
<dbReference type="Gene3D" id="1.20.140.10">
    <property type="entry name" value="Butyryl-CoA Dehydrogenase, subunit A, domain 3"/>
    <property type="match status" value="1"/>
</dbReference>
<organism evidence="11 12">
    <name type="scientific">Nocardia jinanensis</name>
    <dbReference type="NCBI Taxonomy" id="382504"/>
    <lineage>
        <taxon>Bacteria</taxon>
        <taxon>Bacillati</taxon>
        <taxon>Actinomycetota</taxon>
        <taxon>Actinomycetes</taxon>
        <taxon>Mycobacteriales</taxon>
        <taxon>Nocardiaceae</taxon>
        <taxon>Nocardia</taxon>
    </lineage>
</organism>
<dbReference type="EMBL" id="BMMH01000006">
    <property type="protein sequence ID" value="GGL16980.1"/>
    <property type="molecule type" value="Genomic_DNA"/>
</dbReference>
<evidence type="ECO:0000259" key="9">
    <source>
        <dbReference type="Pfam" id="PF02770"/>
    </source>
</evidence>
<dbReference type="InterPro" id="IPR009075">
    <property type="entry name" value="AcylCo_DH/oxidase_C"/>
</dbReference>
<feature type="domain" description="Acyl-CoA dehydrogenase/oxidase N-terminal" evidence="10">
    <location>
        <begin position="4"/>
        <end position="117"/>
    </location>
</feature>
<dbReference type="Pfam" id="PF02770">
    <property type="entry name" value="Acyl-CoA_dh_M"/>
    <property type="match status" value="1"/>
</dbReference>
<dbReference type="PROSITE" id="PS00072">
    <property type="entry name" value="ACYL_COA_DH_1"/>
    <property type="match status" value="1"/>
</dbReference>
<comment type="caution">
    <text evidence="11">The sequence shown here is derived from an EMBL/GenBank/DDBJ whole genome shotgun (WGS) entry which is preliminary data.</text>
</comment>
<dbReference type="InterPro" id="IPR006089">
    <property type="entry name" value="Acyl-CoA_DH_CS"/>
</dbReference>
<comment type="cofactor">
    <cofactor evidence="1 7">
        <name>FAD</name>
        <dbReference type="ChEBI" id="CHEBI:57692"/>
    </cofactor>
</comment>
<comment type="catalytic activity">
    <reaction evidence="6">
        <text>a 2,3-saturated acyl-CoA + A = a 2,3-dehydroacyl-CoA + AH2</text>
        <dbReference type="Rhea" id="RHEA:48608"/>
        <dbReference type="ChEBI" id="CHEBI:13193"/>
        <dbReference type="ChEBI" id="CHEBI:17499"/>
        <dbReference type="ChEBI" id="CHEBI:60015"/>
        <dbReference type="ChEBI" id="CHEBI:65111"/>
    </reaction>
</comment>
<evidence type="ECO:0000256" key="4">
    <source>
        <dbReference type="ARBA" id="ARBA00022827"/>
    </source>
</evidence>